<dbReference type="AlphaFoldDB" id="A0A3P1UY14"/>
<keyword evidence="5" id="KW-1185">Reference proteome</keyword>
<evidence type="ECO:0000259" key="3">
    <source>
        <dbReference type="Pfam" id="PF02525"/>
    </source>
</evidence>
<reference evidence="4 5" key="1">
    <citation type="submission" date="2018-11" db="EMBL/GenBank/DDBJ databases">
        <title>Genomes From Bacteria Associated with the Canine Oral Cavity: a Test Case for Automated Genome-Based Taxonomic Assignment.</title>
        <authorList>
            <person name="Coil D.A."/>
            <person name="Jospin G."/>
            <person name="Darling A.E."/>
            <person name="Wallis C."/>
            <person name="Davis I.J."/>
            <person name="Harris S."/>
            <person name="Eisen J.A."/>
            <person name="Holcombe L.J."/>
            <person name="O'Flynn C."/>
        </authorList>
    </citation>
    <scope>NUCLEOTIDE SEQUENCE [LARGE SCALE GENOMIC DNA]</scope>
    <source>
        <strain evidence="4 5">OH5050</strain>
    </source>
</reference>
<dbReference type="SUPFAM" id="SSF52218">
    <property type="entry name" value="Flavoproteins"/>
    <property type="match status" value="1"/>
</dbReference>
<dbReference type="Pfam" id="PF02525">
    <property type="entry name" value="Flavodoxin_2"/>
    <property type="match status" value="1"/>
</dbReference>
<proteinExistence type="inferred from homology"/>
<dbReference type="EMBL" id="RQZC01000024">
    <property type="protein sequence ID" value="RRD25243.1"/>
    <property type="molecule type" value="Genomic_DNA"/>
</dbReference>
<name>A0A3P1UY14_9ACTO</name>
<gene>
    <name evidence="4" type="ORF">EII10_10675</name>
</gene>
<sequence length="197" mass="21999">MSRKNDRTLIIYAHPYEGSFNHAVLEAATTALDKAGRPYDVIDLYADGFDPRYTTEELALFGEGGTLDPLVTRYQDLIDSATRLIIIAPIWWSELPGVLKGFVDKVMKHNWAYTATRTGVKGRLTHIREVLVLTTSTAPTWFLKRLAGNAVNGVFLGSVIKQLGMGGRRWVNYGKVDKGGASRRKKHLRRVARLARG</sequence>
<dbReference type="GO" id="GO:0003955">
    <property type="term" value="F:NAD(P)H dehydrogenase (quinone) activity"/>
    <property type="evidence" value="ECO:0007669"/>
    <property type="project" value="TreeGrafter"/>
</dbReference>
<evidence type="ECO:0000256" key="1">
    <source>
        <dbReference type="ARBA" id="ARBA00006252"/>
    </source>
</evidence>
<protein>
    <submittedName>
        <fullName evidence="4">Flavodoxin family protein</fullName>
    </submittedName>
</protein>
<accession>A0A3P1UY14</accession>
<dbReference type="RefSeq" id="WP_124934487.1">
    <property type="nucleotide sequence ID" value="NZ_JAGFOU010000030.1"/>
</dbReference>
<dbReference type="Gene3D" id="3.40.50.360">
    <property type="match status" value="1"/>
</dbReference>
<dbReference type="PANTHER" id="PTHR10204:SF34">
    <property type="entry name" value="NAD(P)H DEHYDROGENASE [QUINONE] 1 ISOFORM 1"/>
    <property type="match status" value="1"/>
</dbReference>
<keyword evidence="2" id="KW-0560">Oxidoreductase</keyword>
<evidence type="ECO:0000313" key="4">
    <source>
        <dbReference type="EMBL" id="RRD25243.1"/>
    </source>
</evidence>
<dbReference type="InterPro" id="IPR029039">
    <property type="entry name" value="Flavoprotein-like_sf"/>
</dbReference>
<dbReference type="PANTHER" id="PTHR10204">
    <property type="entry name" value="NAD P H OXIDOREDUCTASE-RELATED"/>
    <property type="match status" value="1"/>
</dbReference>
<dbReference type="Proteomes" id="UP000271272">
    <property type="component" value="Unassembled WGS sequence"/>
</dbReference>
<dbReference type="InterPro" id="IPR003680">
    <property type="entry name" value="Flavodoxin_fold"/>
</dbReference>
<dbReference type="OrthoDB" id="9798454at2"/>
<dbReference type="GO" id="GO:0005829">
    <property type="term" value="C:cytosol"/>
    <property type="evidence" value="ECO:0007669"/>
    <property type="project" value="TreeGrafter"/>
</dbReference>
<feature type="domain" description="Flavodoxin-like fold" evidence="3">
    <location>
        <begin position="7"/>
        <end position="176"/>
    </location>
</feature>
<organism evidence="4 5">
    <name type="scientific">Actinomyces bowdenii</name>
    <dbReference type="NCBI Taxonomy" id="131109"/>
    <lineage>
        <taxon>Bacteria</taxon>
        <taxon>Bacillati</taxon>
        <taxon>Actinomycetota</taxon>
        <taxon>Actinomycetes</taxon>
        <taxon>Actinomycetales</taxon>
        <taxon>Actinomycetaceae</taxon>
        <taxon>Actinomyces</taxon>
    </lineage>
</organism>
<evidence type="ECO:0000256" key="2">
    <source>
        <dbReference type="ARBA" id="ARBA00023002"/>
    </source>
</evidence>
<dbReference type="InterPro" id="IPR051545">
    <property type="entry name" value="NAD(P)H_dehydrogenase_qn"/>
</dbReference>
<comment type="caution">
    <text evidence="4">The sequence shown here is derived from an EMBL/GenBank/DDBJ whole genome shotgun (WGS) entry which is preliminary data.</text>
</comment>
<comment type="similarity">
    <text evidence="1">Belongs to the NAD(P)H dehydrogenase (quinone) family.</text>
</comment>
<evidence type="ECO:0000313" key="5">
    <source>
        <dbReference type="Proteomes" id="UP000271272"/>
    </source>
</evidence>